<reference evidence="2 3" key="1">
    <citation type="submission" date="2008-04" db="EMBL/GenBank/DDBJ databases">
        <title>Genome diversity and DNA divergence of Rhizobium etli.</title>
        <authorList>
            <person name="Gonzalez V."/>
            <person name="Acosta J.L."/>
            <person name="Santamaria R.I."/>
            <person name="Bustos P."/>
            <person name="Hernandez-Gonzalez I.L."/>
            <person name="Fernandez J.L."/>
            <person name="Diaz R."/>
            <person name="Flores M."/>
            <person name="Mora J."/>
            <person name="Palacios R."/>
            <person name="Davila G."/>
        </authorList>
    </citation>
    <scope>NUCLEOTIDE SEQUENCE [LARGE SCALE GENOMIC DNA]</scope>
    <source>
        <strain evidence="2 3">CIAT 652</strain>
    </source>
</reference>
<sequence length="63" mass="6563">MAAGAPPVSCRTRKGGDWLEAAPISLIPVLVTGIQRAQVLGRGRRSSGHMSHSPRGRAVAGFL</sequence>
<dbReference type="EMBL" id="CP001074">
    <property type="protein sequence ID" value="ACE90105.1"/>
    <property type="molecule type" value="Genomic_DNA"/>
</dbReference>
<organism evidence="2 3">
    <name type="scientific">Rhizobium etli (strain CIAT 652)</name>
    <dbReference type="NCBI Taxonomy" id="491916"/>
    <lineage>
        <taxon>Bacteria</taxon>
        <taxon>Pseudomonadati</taxon>
        <taxon>Pseudomonadota</taxon>
        <taxon>Alphaproteobacteria</taxon>
        <taxon>Hyphomicrobiales</taxon>
        <taxon>Rhizobiaceae</taxon>
        <taxon>Rhizobium/Agrobacterium group</taxon>
        <taxon>Rhizobium</taxon>
    </lineage>
</organism>
<name>B3PST9_RHIE6</name>
<feature type="compositionally biased region" description="Basic residues" evidence="1">
    <location>
        <begin position="42"/>
        <end position="55"/>
    </location>
</feature>
<accession>B3PST9</accession>
<dbReference type="HOGENOM" id="CLU_2882782_0_0_5"/>
<proteinExistence type="predicted"/>
<gene>
    <name evidence="2" type="ordered locus">RHECIAT_CH0001122</name>
</gene>
<dbReference type="AlphaFoldDB" id="B3PST9"/>
<evidence type="ECO:0000313" key="2">
    <source>
        <dbReference type="EMBL" id="ACE90105.1"/>
    </source>
</evidence>
<dbReference type="Proteomes" id="UP000008817">
    <property type="component" value="Chromosome"/>
</dbReference>
<protein>
    <submittedName>
        <fullName evidence="2">Uncharacterized protein</fullName>
    </submittedName>
</protein>
<evidence type="ECO:0000313" key="3">
    <source>
        <dbReference type="Proteomes" id="UP000008817"/>
    </source>
</evidence>
<dbReference type="KEGG" id="rec:RHECIAT_CH0001122"/>
<evidence type="ECO:0000256" key="1">
    <source>
        <dbReference type="SAM" id="MobiDB-lite"/>
    </source>
</evidence>
<feature type="region of interest" description="Disordered" evidence="1">
    <location>
        <begin position="41"/>
        <end position="63"/>
    </location>
</feature>